<proteinExistence type="predicted"/>
<dbReference type="Proteomes" id="UP000094801">
    <property type="component" value="Unassembled WGS sequence"/>
</dbReference>
<keyword evidence="2" id="KW-1185">Reference proteome</keyword>
<accession>A0A1E4SVA1</accession>
<reference evidence="2" key="1">
    <citation type="submission" date="2016-04" db="EMBL/GenBank/DDBJ databases">
        <title>Comparative genomics of biotechnologically important yeasts.</title>
        <authorList>
            <consortium name="DOE Joint Genome Institute"/>
            <person name="Riley R."/>
            <person name="Haridas S."/>
            <person name="Wolfe K.H."/>
            <person name="Lopes M.R."/>
            <person name="Hittinger C.T."/>
            <person name="Goker M."/>
            <person name="Salamov A."/>
            <person name="Wisecaver J."/>
            <person name="Long T.M."/>
            <person name="Aerts A.L."/>
            <person name="Barry K."/>
            <person name="Choi C."/>
            <person name="Clum A."/>
            <person name="Coughlan A.Y."/>
            <person name="Deshpande S."/>
            <person name="Douglass A.P."/>
            <person name="Hanson S.J."/>
            <person name="Klenk H.-P."/>
            <person name="Labutti K."/>
            <person name="Lapidus A."/>
            <person name="Lindquist E."/>
            <person name="Lipzen A."/>
            <person name="Meier-Kolthoff J.P."/>
            <person name="Ohm R.A."/>
            <person name="Otillar R.P."/>
            <person name="Pangilinan J."/>
            <person name="Peng Y."/>
            <person name="Rokas A."/>
            <person name="Rosa C.A."/>
            <person name="Scheuner C."/>
            <person name="Sibirny A.A."/>
            <person name="Slot J.C."/>
            <person name="Stielow J.B."/>
            <person name="Sun H."/>
            <person name="Kurtzman C.P."/>
            <person name="Blackwell M."/>
            <person name="Grigoriev I.V."/>
            <person name="Jeffries T.W."/>
        </authorList>
    </citation>
    <scope>NUCLEOTIDE SEQUENCE [LARGE SCALE GENOMIC DNA]</scope>
    <source>
        <strain evidence="2">NRRL YB-2248</strain>
    </source>
</reference>
<sequence>MRSWRICTRFISTSLPRANSGPSIPLTSKVLSFDESQSSHRLIEPNDSLKIVDLLSSISRKPVKPSQVEYTEYSDIPKRLLLPIVPTSATPLAINNYVKSLVRFRYEDSLRPVIEESVLTVVENLPDLITRQTYLYITAYFQFHRQFFRISKILETMSSNTNFTNDIDFENVRLGFNRGTVDLTKRVERLEMMKEAGMVVNNNTFYHTYRVLNTHDSKVLALKLMTDRKVDHTPILERSSSCLAQYFTVEEFDNYLKEHGIVDKTLTAFYLNTKIVNHLYNGSVIDAWETAKKYHLDSKCPAKLNITSFLIFAQHFIEKKQVYNCFALYNEFVKTTGVQSRFSLALGLANKYLSQCEAFESWPSLTRAVVNEIQKSREGANLSMVNQLKDLAKVHGIKQFDPYGCTESDTEFLESLLDKLKWKDDEIKFDLAENDEEFIKAANLFVPQRSEIKLNPTQFL</sequence>
<name>A0A1E4SVA1_9ASCO</name>
<organism evidence="1 2">
    <name type="scientific">[Candida] arabinofermentans NRRL YB-2248</name>
    <dbReference type="NCBI Taxonomy" id="983967"/>
    <lineage>
        <taxon>Eukaryota</taxon>
        <taxon>Fungi</taxon>
        <taxon>Dikarya</taxon>
        <taxon>Ascomycota</taxon>
        <taxon>Saccharomycotina</taxon>
        <taxon>Pichiomycetes</taxon>
        <taxon>Pichiales</taxon>
        <taxon>Pichiaceae</taxon>
        <taxon>Ogataea</taxon>
        <taxon>Ogataea/Candida clade</taxon>
    </lineage>
</organism>
<dbReference type="OrthoDB" id="3994818at2759"/>
<protein>
    <recommendedName>
        <fullName evidence="3">ATPase expression protein 2, mitochondrial</fullName>
    </recommendedName>
</protein>
<evidence type="ECO:0000313" key="1">
    <source>
        <dbReference type="EMBL" id="ODV83419.1"/>
    </source>
</evidence>
<dbReference type="EMBL" id="KV453864">
    <property type="protein sequence ID" value="ODV83419.1"/>
    <property type="molecule type" value="Genomic_DNA"/>
</dbReference>
<gene>
    <name evidence="1" type="ORF">CANARDRAFT_9652</name>
</gene>
<evidence type="ECO:0000313" key="2">
    <source>
        <dbReference type="Proteomes" id="UP000094801"/>
    </source>
</evidence>
<evidence type="ECO:0008006" key="3">
    <source>
        <dbReference type="Google" id="ProtNLM"/>
    </source>
</evidence>
<dbReference type="AlphaFoldDB" id="A0A1E4SVA1"/>